<keyword evidence="2" id="KW-1185">Reference proteome</keyword>
<comment type="caution">
    <text evidence="1">The sequence shown here is derived from an EMBL/GenBank/DDBJ whole genome shotgun (WGS) entry which is preliminary data.</text>
</comment>
<gene>
    <name evidence="1" type="ORF">C8J28_11658</name>
</gene>
<proteinExistence type="predicted"/>
<reference evidence="1 2" key="1">
    <citation type="submission" date="2018-04" db="EMBL/GenBank/DDBJ databases">
        <title>Genomic Encyclopedia of Type Strains, Phase III (KMG-III): the genomes of soil and plant-associated and newly described type strains.</title>
        <authorList>
            <person name="Whitman W."/>
        </authorList>
    </citation>
    <scope>NUCLEOTIDE SEQUENCE [LARGE SCALE GENOMIC DNA]</scope>
    <source>
        <strain evidence="1 2">KA25</strain>
    </source>
</reference>
<dbReference type="RefSeq" id="WP_181318532.1">
    <property type="nucleotide sequence ID" value="NZ_CP090021.1"/>
</dbReference>
<dbReference type="Proteomes" id="UP000244060">
    <property type="component" value="Unassembled WGS sequence"/>
</dbReference>
<name>A0A2T5JWP6_9RHOB</name>
<protein>
    <submittedName>
        <fullName evidence="1">Uncharacterized protein</fullName>
    </submittedName>
</protein>
<evidence type="ECO:0000313" key="2">
    <source>
        <dbReference type="Proteomes" id="UP000244060"/>
    </source>
</evidence>
<dbReference type="EMBL" id="QAOT01000016">
    <property type="protein sequence ID" value="PTR14586.1"/>
    <property type="molecule type" value="Genomic_DNA"/>
</dbReference>
<dbReference type="AlphaFoldDB" id="A0A2T5JWP6"/>
<organism evidence="1 2">
    <name type="scientific">Cereibacter azotoformans</name>
    <dbReference type="NCBI Taxonomy" id="43057"/>
    <lineage>
        <taxon>Bacteria</taxon>
        <taxon>Pseudomonadati</taxon>
        <taxon>Pseudomonadota</taxon>
        <taxon>Alphaproteobacteria</taxon>
        <taxon>Rhodobacterales</taxon>
        <taxon>Paracoccaceae</taxon>
        <taxon>Cereibacter</taxon>
    </lineage>
</organism>
<accession>A0A2T5JWP6</accession>
<sequence>MNARTPALVALLGAVAADLRLDQVRRRAAPIAAPAPKVEPEVGWTPELVEQALVDALTWVRSTSGSAGPRGFSRSQSRFVRALGWEDEWGVVETANDDEPPQIRIQVSAAQVTFYETVLEWPARYLCPDNVGSARCVGLWARCKARKASFAAGAEARGLAKRHAYALKDRGLSMIAQGLERDRVPVPQPVAL</sequence>
<evidence type="ECO:0000313" key="1">
    <source>
        <dbReference type="EMBL" id="PTR14586.1"/>
    </source>
</evidence>